<name>A0A2C9CMV2_9RHOB</name>
<gene>
    <name evidence="2" type="ORF">SAMN06273572_101395</name>
</gene>
<feature type="signal peptide" evidence="1">
    <location>
        <begin position="1"/>
        <end position="20"/>
    </location>
</feature>
<dbReference type="Proteomes" id="UP000220034">
    <property type="component" value="Unassembled WGS sequence"/>
</dbReference>
<sequence>MHRIAHLALALTLPVTAALAQGTPPVTNGTQFGDWMIQCQAVGVQQTQCSLVQELTLSETGALVARVLVTELQGGPAIVGHVPIGAYLPSGVAYHVVGDDTPQREMIWQRCLGSICEGALALDDAEIERLSEGTMRFGYRPAPGADPVVVNIQLDGFAEGVAAMFGGN</sequence>
<proteinExistence type="predicted"/>
<dbReference type="AlphaFoldDB" id="A0A2C9CMV2"/>
<dbReference type="RefSeq" id="WP_180955859.1">
    <property type="nucleotide sequence ID" value="NZ_OCTN01000001.1"/>
</dbReference>
<dbReference type="InterPro" id="IPR038696">
    <property type="entry name" value="IalB_sf"/>
</dbReference>
<evidence type="ECO:0000313" key="2">
    <source>
        <dbReference type="EMBL" id="SOH92548.1"/>
    </source>
</evidence>
<feature type="chain" id="PRO_5013152381" evidence="1">
    <location>
        <begin position="21"/>
        <end position="168"/>
    </location>
</feature>
<reference evidence="3" key="1">
    <citation type="submission" date="2017-09" db="EMBL/GenBank/DDBJ databases">
        <authorList>
            <person name="Varghese N."/>
            <person name="Submissions S."/>
        </authorList>
    </citation>
    <scope>NUCLEOTIDE SEQUENCE [LARGE SCALE GENOMIC DNA]</scope>
    <source>
        <strain evidence="3">C7</strain>
    </source>
</reference>
<protein>
    <submittedName>
        <fullName evidence="2">Invasion protein IalB, involved in pathogenesis</fullName>
    </submittedName>
</protein>
<dbReference type="Gene3D" id="2.60.40.1880">
    <property type="entry name" value="Invasion associated locus B (IalB) protein"/>
    <property type="match status" value="1"/>
</dbReference>
<accession>A0A2C9CMV2</accession>
<dbReference type="EMBL" id="OCTN01000001">
    <property type="protein sequence ID" value="SOH92548.1"/>
    <property type="molecule type" value="Genomic_DNA"/>
</dbReference>
<dbReference type="InterPro" id="IPR010642">
    <property type="entry name" value="Invasion_prot_B"/>
</dbReference>
<keyword evidence="1" id="KW-0732">Signal</keyword>
<organism evidence="2 3">
    <name type="scientific">Pontivivens marinum</name>
    <dbReference type="NCBI Taxonomy" id="1690039"/>
    <lineage>
        <taxon>Bacteria</taxon>
        <taxon>Pseudomonadati</taxon>
        <taxon>Pseudomonadota</taxon>
        <taxon>Alphaproteobacteria</taxon>
        <taxon>Rhodobacterales</taxon>
        <taxon>Paracoccaceae</taxon>
        <taxon>Pontivivens</taxon>
    </lineage>
</organism>
<keyword evidence="3" id="KW-1185">Reference proteome</keyword>
<evidence type="ECO:0000256" key="1">
    <source>
        <dbReference type="SAM" id="SignalP"/>
    </source>
</evidence>
<evidence type="ECO:0000313" key="3">
    <source>
        <dbReference type="Proteomes" id="UP000220034"/>
    </source>
</evidence>
<dbReference type="Pfam" id="PF06776">
    <property type="entry name" value="IalB"/>
    <property type="match status" value="1"/>
</dbReference>